<comment type="caution">
    <text evidence="1">The sequence shown here is derived from an EMBL/GenBank/DDBJ whole genome shotgun (WGS) entry which is preliminary data.</text>
</comment>
<accession>A0A8J8SUX7</accession>
<evidence type="ECO:0000313" key="1">
    <source>
        <dbReference type="EMBL" id="TNV71630.1"/>
    </source>
</evidence>
<sequence>MAGTSIMGTSSGKNDSQIRKKLSDVIQKLRTIGVPSNLEDLPRCETGVKSFQEFLGFVMQTQNIVTNVHIALT</sequence>
<dbReference type="AlphaFoldDB" id="A0A8J8SUX7"/>
<dbReference type="EMBL" id="RRYP01029743">
    <property type="protein sequence ID" value="TNV71630.1"/>
    <property type="molecule type" value="Genomic_DNA"/>
</dbReference>
<proteinExistence type="predicted"/>
<reference evidence="1" key="1">
    <citation type="submission" date="2019-06" db="EMBL/GenBank/DDBJ databases">
        <authorList>
            <person name="Zheng W."/>
        </authorList>
    </citation>
    <scope>NUCLEOTIDE SEQUENCE</scope>
    <source>
        <strain evidence="1">QDHG01</strain>
    </source>
</reference>
<dbReference type="Proteomes" id="UP000785679">
    <property type="component" value="Unassembled WGS sequence"/>
</dbReference>
<protein>
    <submittedName>
        <fullName evidence="1">Uncharacterized protein</fullName>
    </submittedName>
</protein>
<evidence type="ECO:0000313" key="2">
    <source>
        <dbReference type="Proteomes" id="UP000785679"/>
    </source>
</evidence>
<name>A0A8J8SUX7_HALGN</name>
<organism evidence="1 2">
    <name type="scientific">Halteria grandinella</name>
    <dbReference type="NCBI Taxonomy" id="5974"/>
    <lineage>
        <taxon>Eukaryota</taxon>
        <taxon>Sar</taxon>
        <taxon>Alveolata</taxon>
        <taxon>Ciliophora</taxon>
        <taxon>Intramacronucleata</taxon>
        <taxon>Spirotrichea</taxon>
        <taxon>Stichotrichia</taxon>
        <taxon>Sporadotrichida</taxon>
        <taxon>Halteriidae</taxon>
        <taxon>Halteria</taxon>
    </lineage>
</organism>
<keyword evidence="2" id="KW-1185">Reference proteome</keyword>
<gene>
    <name evidence="1" type="ORF">FGO68_gene11731</name>
</gene>